<evidence type="ECO:0000313" key="2">
    <source>
        <dbReference type="EMBL" id="KAJ9600470.1"/>
    </source>
</evidence>
<keyword evidence="1" id="KW-0472">Membrane</keyword>
<gene>
    <name evidence="2" type="ORF">L9F63_009240</name>
</gene>
<name>A0AAD8AJU7_DIPPU</name>
<keyword evidence="3" id="KW-1185">Reference proteome</keyword>
<feature type="transmembrane region" description="Helical" evidence="1">
    <location>
        <begin position="12"/>
        <end position="35"/>
    </location>
</feature>
<organism evidence="2 3">
    <name type="scientific">Diploptera punctata</name>
    <name type="common">Pacific beetle cockroach</name>
    <dbReference type="NCBI Taxonomy" id="6984"/>
    <lineage>
        <taxon>Eukaryota</taxon>
        <taxon>Metazoa</taxon>
        <taxon>Ecdysozoa</taxon>
        <taxon>Arthropoda</taxon>
        <taxon>Hexapoda</taxon>
        <taxon>Insecta</taxon>
        <taxon>Pterygota</taxon>
        <taxon>Neoptera</taxon>
        <taxon>Polyneoptera</taxon>
        <taxon>Dictyoptera</taxon>
        <taxon>Blattodea</taxon>
        <taxon>Blaberoidea</taxon>
        <taxon>Blaberidae</taxon>
        <taxon>Diplopterinae</taxon>
        <taxon>Diploptera</taxon>
    </lineage>
</organism>
<comment type="caution">
    <text evidence="2">The sequence shown here is derived from an EMBL/GenBank/DDBJ whole genome shotgun (WGS) entry which is preliminary data.</text>
</comment>
<reference evidence="2" key="2">
    <citation type="submission" date="2023-05" db="EMBL/GenBank/DDBJ databases">
        <authorList>
            <person name="Fouks B."/>
        </authorList>
    </citation>
    <scope>NUCLEOTIDE SEQUENCE</scope>
    <source>
        <strain evidence="2">Stay&amp;Tobe</strain>
        <tissue evidence="2">Testes</tissue>
    </source>
</reference>
<dbReference type="Proteomes" id="UP001233999">
    <property type="component" value="Unassembled WGS sequence"/>
</dbReference>
<evidence type="ECO:0000313" key="3">
    <source>
        <dbReference type="Proteomes" id="UP001233999"/>
    </source>
</evidence>
<accession>A0AAD8AJU7</accession>
<dbReference type="EMBL" id="JASPKZ010000419">
    <property type="protein sequence ID" value="KAJ9600470.1"/>
    <property type="molecule type" value="Genomic_DNA"/>
</dbReference>
<reference evidence="2" key="1">
    <citation type="journal article" date="2023" name="IScience">
        <title>Live-bearing cockroach genome reveals convergent evolutionary mechanisms linked to viviparity in insects and beyond.</title>
        <authorList>
            <person name="Fouks B."/>
            <person name="Harrison M.C."/>
            <person name="Mikhailova A.A."/>
            <person name="Marchal E."/>
            <person name="English S."/>
            <person name="Carruthers M."/>
            <person name="Jennings E.C."/>
            <person name="Chiamaka E.L."/>
            <person name="Frigard R.A."/>
            <person name="Pippel M."/>
            <person name="Attardo G.M."/>
            <person name="Benoit J.B."/>
            <person name="Bornberg-Bauer E."/>
            <person name="Tobe S.S."/>
        </authorList>
    </citation>
    <scope>NUCLEOTIDE SEQUENCE</scope>
    <source>
        <strain evidence="2">Stay&amp;Tobe</strain>
    </source>
</reference>
<protein>
    <submittedName>
        <fullName evidence="2">Uncharacterized protein</fullName>
    </submittedName>
</protein>
<feature type="non-terminal residue" evidence="2">
    <location>
        <position position="1"/>
    </location>
</feature>
<feature type="transmembrane region" description="Helical" evidence="1">
    <location>
        <begin position="192"/>
        <end position="214"/>
    </location>
</feature>
<dbReference type="AlphaFoldDB" id="A0AAD8AJU7"/>
<keyword evidence="1" id="KW-1133">Transmembrane helix</keyword>
<feature type="non-terminal residue" evidence="2">
    <location>
        <position position="247"/>
    </location>
</feature>
<sequence length="247" mass="28440">VWFHILPKSLTILVQATITFFCTSLYSFILMSALLPTFCMKPSFVFGIFSNEYNNSFYIVCLRWQIASRIQRNHVHVITRGAISELVLCIIHTSRIFSRGNRKKSVGARSGEYAGWGTEPVTSPPFLWPFASHTLPQSLQHLFVVHLIHCLTPWFKFLMHNSINTIFILNRFLPSLKQNLMHVLCSSASTSILQVFLIFTNYLMMIIMIVKFIIPDYIIFTEMRSSSVTSFIILVVTSSKEKLNFNL</sequence>
<keyword evidence="1" id="KW-0812">Transmembrane</keyword>
<proteinExistence type="predicted"/>
<evidence type="ECO:0000256" key="1">
    <source>
        <dbReference type="SAM" id="Phobius"/>
    </source>
</evidence>